<comment type="caution">
    <text evidence="2">The sequence shown here is derived from an EMBL/GenBank/DDBJ whole genome shotgun (WGS) entry which is preliminary data.</text>
</comment>
<proteinExistence type="predicted"/>
<dbReference type="Proteomes" id="UP000265520">
    <property type="component" value="Unassembled WGS sequence"/>
</dbReference>
<reference evidence="2 3" key="1">
    <citation type="journal article" date="2018" name="Front. Plant Sci.">
        <title>Red Clover (Trifolium pratense) and Zigzag Clover (T. medium) - A Picture of Genomic Similarities and Differences.</title>
        <authorList>
            <person name="Dluhosova J."/>
            <person name="Istvanek J."/>
            <person name="Nedelnik J."/>
            <person name="Repkova J."/>
        </authorList>
    </citation>
    <scope>NUCLEOTIDE SEQUENCE [LARGE SCALE GENOMIC DNA]</scope>
    <source>
        <strain evidence="3">cv. 10/8</strain>
        <tissue evidence="2">Leaf</tissue>
    </source>
</reference>
<protein>
    <submittedName>
        <fullName evidence="2">RNA-directed DNA polymerase (Reverse transcriptase)</fullName>
    </submittedName>
</protein>
<dbReference type="GO" id="GO:0003964">
    <property type="term" value="F:RNA-directed DNA polymerase activity"/>
    <property type="evidence" value="ECO:0007669"/>
    <property type="project" value="UniProtKB-KW"/>
</dbReference>
<dbReference type="AlphaFoldDB" id="A0A392MJX5"/>
<dbReference type="CDD" id="cd01650">
    <property type="entry name" value="RT_nLTR_like"/>
    <property type="match status" value="1"/>
</dbReference>
<name>A0A392MJX5_9FABA</name>
<dbReference type="PANTHER" id="PTHR31635:SF196">
    <property type="entry name" value="REVERSE TRANSCRIPTASE DOMAIN-CONTAINING PROTEIN-RELATED"/>
    <property type="match status" value="1"/>
</dbReference>
<feature type="domain" description="Reverse transcriptase" evidence="1">
    <location>
        <begin position="70"/>
        <end position="177"/>
    </location>
</feature>
<evidence type="ECO:0000259" key="1">
    <source>
        <dbReference type="Pfam" id="PF00078"/>
    </source>
</evidence>
<keyword evidence="3" id="KW-1185">Reference proteome</keyword>
<evidence type="ECO:0000313" key="3">
    <source>
        <dbReference type="Proteomes" id="UP000265520"/>
    </source>
</evidence>
<sequence length="378" mass="42184">MLTLMPFELEIHDAVFSMNKNSAPGPDGFGAFFFRSYWGIIKHDVSMAVMEFFSSGCLMPNMNANTLVLIPKSPDADTIDKYCPIAMANFKFKIISKIIADRLARIMPNIISKQQRGFIQGRQIKECVCLTSEAISLLHNKAFGGNLALKIDISKAFDTLDWGFLLKVLHDFGFNSTFFSEGKVDLIKGARGNHVSSYIFYAYDIMIFCKGKISSLEALRDLFSTYAHASGQSISAEKSTIHAGSIPSPRLSQLVNYLGFKVGTLPFTYLGVPIFKGRAQLIKSVIFGMLMHTISIYSWPASLIKEVEQLIRNFLWSGDISKRKMVTVAWKKSNEDWANLLKSRVIRNGSTVTYHIFSSIWTGGMILTFGQTLGVANP</sequence>
<dbReference type="Pfam" id="PF00078">
    <property type="entry name" value="RVT_1"/>
    <property type="match status" value="1"/>
</dbReference>
<dbReference type="PANTHER" id="PTHR31635">
    <property type="entry name" value="REVERSE TRANSCRIPTASE DOMAIN-CONTAINING PROTEIN-RELATED"/>
    <property type="match status" value="1"/>
</dbReference>
<organism evidence="2 3">
    <name type="scientific">Trifolium medium</name>
    <dbReference type="NCBI Taxonomy" id="97028"/>
    <lineage>
        <taxon>Eukaryota</taxon>
        <taxon>Viridiplantae</taxon>
        <taxon>Streptophyta</taxon>
        <taxon>Embryophyta</taxon>
        <taxon>Tracheophyta</taxon>
        <taxon>Spermatophyta</taxon>
        <taxon>Magnoliopsida</taxon>
        <taxon>eudicotyledons</taxon>
        <taxon>Gunneridae</taxon>
        <taxon>Pentapetalae</taxon>
        <taxon>rosids</taxon>
        <taxon>fabids</taxon>
        <taxon>Fabales</taxon>
        <taxon>Fabaceae</taxon>
        <taxon>Papilionoideae</taxon>
        <taxon>50 kb inversion clade</taxon>
        <taxon>NPAAA clade</taxon>
        <taxon>Hologalegina</taxon>
        <taxon>IRL clade</taxon>
        <taxon>Trifolieae</taxon>
        <taxon>Trifolium</taxon>
    </lineage>
</organism>
<dbReference type="InterPro" id="IPR043502">
    <property type="entry name" value="DNA/RNA_pol_sf"/>
</dbReference>
<evidence type="ECO:0000313" key="2">
    <source>
        <dbReference type="EMBL" id="MCH87787.1"/>
    </source>
</evidence>
<dbReference type="InterPro" id="IPR000477">
    <property type="entry name" value="RT_dom"/>
</dbReference>
<keyword evidence="2" id="KW-0548">Nucleotidyltransferase</keyword>
<keyword evidence="2" id="KW-0808">Transferase</keyword>
<keyword evidence="2" id="KW-0695">RNA-directed DNA polymerase</keyword>
<dbReference type="SUPFAM" id="SSF56672">
    <property type="entry name" value="DNA/RNA polymerases"/>
    <property type="match status" value="1"/>
</dbReference>
<gene>
    <name evidence="2" type="ORF">A2U01_0008665</name>
</gene>
<dbReference type="EMBL" id="LXQA010012909">
    <property type="protein sequence ID" value="MCH87787.1"/>
    <property type="molecule type" value="Genomic_DNA"/>
</dbReference>
<accession>A0A392MJX5</accession>